<dbReference type="GO" id="GO:0006310">
    <property type="term" value="P:DNA recombination"/>
    <property type="evidence" value="ECO:0007669"/>
    <property type="project" value="UniProtKB-KW"/>
</dbReference>
<evidence type="ECO:0000313" key="5">
    <source>
        <dbReference type="EMBL" id="BFO13946.1"/>
    </source>
</evidence>
<dbReference type="GO" id="GO:0015074">
    <property type="term" value="P:DNA integration"/>
    <property type="evidence" value="ECO:0007669"/>
    <property type="project" value="InterPro"/>
</dbReference>
<accession>A0AAT9H946</accession>
<gene>
    <name evidence="5" type="ORF">SHKM778_03340</name>
</gene>
<organism evidence="5">
    <name type="scientific">Streptomyces haneummycinicus</name>
    <dbReference type="NCBI Taxonomy" id="3074435"/>
    <lineage>
        <taxon>Bacteria</taxon>
        <taxon>Bacillati</taxon>
        <taxon>Actinomycetota</taxon>
        <taxon>Actinomycetes</taxon>
        <taxon>Kitasatosporales</taxon>
        <taxon>Streptomycetaceae</taxon>
        <taxon>Streptomyces</taxon>
    </lineage>
</organism>
<proteinExistence type="inferred from homology"/>
<feature type="domain" description="Tyr recombinase" evidence="4">
    <location>
        <begin position="1"/>
        <end position="194"/>
    </location>
</feature>
<dbReference type="InterPro" id="IPR013762">
    <property type="entry name" value="Integrase-like_cat_sf"/>
</dbReference>
<keyword evidence="2" id="KW-0238">DNA-binding</keyword>
<dbReference type="AlphaFoldDB" id="A0AAT9H946"/>
<evidence type="ECO:0000259" key="4">
    <source>
        <dbReference type="PROSITE" id="PS51898"/>
    </source>
</evidence>
<sequence length="204" mass="22866">MLKGAEGTSMYAYIVLALLTGARTEELRALTWDHVFLKGKPDADPPQPPHIAVWRSVRRGGDTKTRKSRRTLALPARCVEALWQQFEDQGWDRLAADEKWEEHGLVFSSAVGKPLDAANVRRAFRQALKDVDGIDADEWTPRELRHSFVSLLSDRGVPLEVISRLVGHSGTAVTEEVYRKQIRPVIQTGAVVMDGIFGAEERRP</sequence>
<dbReference type="SUPFAM" id="SSF56349">
    <property type="entry name" value="DNA breaking-rejoining enzymes"/>
    <property type="match status" value="1"/>
</dbReference>
<protein>
    <recommendedName>
        <fullName evidence="4">Tyr recombinase domain-containing protein</fullName>
    </recommendedName>
</protein>
<dbReference type="Gene3D" id="1.10.443.10">
    <property type="entry name" value="Intergrase catalytic core"/>
    <property type="match status" value="1"/>
</dbReference>
<evidence type="ECO:0000256" key="1">
    <source>
        <dbReference type="ARBA" id="ARBA00008857"/>
    </source>
</evidence>
<dbReference type="InterPro" id="IPR002104">
    <property type="entry name" value="Integrase_catalytic"/>
</dbReference>
<keyword evidence="3" id="KW-0233">DNA recombination</keyword>
<evidence type="ECO:0000256" key="2">
    <source>
        <dbReference type="ARBA" id="ARBA00023125"/>
    </source>
</evidence>
<dbReference type="PANTHER" id="PTHR30349">
    <property type="entry name" value="PHAGE INTEGRASE-RELATED"/>
    <property type="match status" value="1"/>
</dbReference>
<dbReference type="InterPro" id="IPR050090">
    <property type="entry name" value="Tyrosine_recombinase_XerCD"/>
</dbReference>
<comment type="similarity">
    <text evidence="1">Belongs to the 'phage' integrase family.</text>
</comment>
<reference evidence="5" key="1">
    <citation type="submission" date="2024-06" db="EMBL/GenBank/DDBJ databases">
        <authorList>
            <consortium name="consrtm"/>
            <person name="Uemura M."/>
            <person name="Terahara T."/>
        </authorList>
    </citation>
    <scope>NUCLEOTIDE SEQUENCE</scope>
    <source>
        <strain evidence="5">KM77-8</strain>
    </source>
</reference>
<dbReference type="PANTHER" id="PTHR30349:SF41">
    <property type="entry name" value="INTEGRASE_RECOMBINASE PROTEIN MJ0367-RELATED"/>
    <property type="match status" value="1"/>
</dbReference>
<evidence type="ECO:0000256" key="3">
    <source>
        <dbReference type="ARBA" id="ARBA00023172"/>
    </source>
</evidence>
<dbReference type="GO" id="GO:0003677">
    <property type="term" value="F:DNA binding"/>
    <property type="evidence" value="ECO:0007669"/>
    <property type="project" value="UniProtKB-KW"/>
</dbReference>
<dbReference type="EMBL" id="AP035768">
    <property type="protein sequence ID" value="BFO13946.1"/>
    <property type="molecule type" value="Genomic_DNA"/>
</dbReference>
<dbReference type="Pfam" id="PF00589">
    <property type="entry name" value="Phage_integrase"/>
    <property type="match status" value="1"/>
</dbReference>
<dbReference type="InterPro" id="IPR011010">
    <property type="entry name" value="DNA_brk_join_enz"/>
</dbReference>
<dbReference type="PROSITE" id="PS51898">
    <property type="entry name" value="TYR_RECOMBINASE"/>
    <property type="match status" value="1"/>
</dbReference>
<name>A0AAT9H946_9ACTN</name>
<dbReference type="CDD" id="cd01189">
    <property type="entry name" value="INT_ICEBs1_C_like"/>
    <property type="match status" value="1"/>
</dbReference>
<reference evidence="5" key="2">
    <citation type="submission" date="2024-07" db="EMBL/GenBank/DDBJ databases">
        <title>Streptomyces haneummycinica sp. nov., a new antibiotic-producing actinobacterium isolated from marine sediment.</title>
        <authorList>
            <person name="Uemura M."/>
            <person name="Hamada M."/>
            <person name="Hirano S."/>
            <person name="Kobayashi K."/>
            <person name="Ohshiro T."/>
            <person name="Kobayashi T."/>
            <person name="Terahara T."/>
        </authorList>
    </citation>
    <scope>NUCLEOTIDE SEQUENCE</scope>
    <source>
        <strain evidence="5">KM77-8</strain>
    </source>
</reference>